<dbReference type="EMBL" id="JBHFEH010000106">
    <property type="protein sequence ID" value="KAL2046692.1"/>
    <property type="molecule type" value="Genomic_DNA"/>
</dbReference>
<organism evidence="8 9">
    <name type="scientific">Lepraria finkii</name>
    <dbReference type="NCBI Taxonomy" id="1340010"/>
    <lineage>
        <taxon>Eukaryota</taxon>
        <taxon>Fungi</taxon>
        <taxon>Dikarya</taxon>
        <taxon>Ascomycota</taxon>
        <taxon>Pezizomycotina</taxon>
        <taxon>Lecanoromycetes</taxon>
        <taxon>OSLEUM clade</taxon>
        <taxon>Lecanoromycetidae</taxon>
        <taxon>Lecanorales</taxon>
        <taxon>Lecanorineae</taxon>
        <taxon>Stereocaulaceae</taxon>
        <taxon>Lepraria</taxon>
    </lineage>
</organism>
<comment type="similarity">
    <text evidence="5">Belongs to the SAT4 family.</text>
</comment>
<dbReference type="InterPro" id="IPR049326">
    <property type="entry name" value="Rhodopsin_dom_fungi"/>
</dbReference>
<evidence type="ECO:0000256" key="1">
    <source>
        <dbReference type="ARBA" id="ARBA00004141"/>
    </source>
</evidence>
<evidence type="ECO:0000259" key="7">
    <source>
        <dbReference type="Pfam" id="PF20684"/>
    </source>
</evidence>
<keyword evidence="3 6" id="KW-1133">Transmembrane helix</keyword>
<feature type="transmembrane region" description="Helical" evidence="6">
    <location>
        <begin position="70"/>
        <end position="88"/>
    </location>
</feature>
<evidence type="ECO:0000256" key="2">
    <source>
        <dbReference type="ARBA" id="ARBA00022692"/>
    </source>
</evidence>
<name>A0ABR4ALT6_9LECA</name>
<feature type="transmembrane region" description="Helical" evidence="6">
    <location>
        <begin position="218"/>
        <end position="235"/>
    </location>
</feature>
<dbReference type="PANTHER" id="PTHR33048:SF47">
    <property type="entry name" value="INTEGRAL MEMBRANE PROTEIN-RELATED"/>
    <property type="match status" value="1"/>
</dbReference>
<evidence type="ECO:0000256" key="3">
    <source>
        <dbReference type="ARBA" id="ARBA00022989"/>
    </source>
</evidence>
<reference evidence="8 9" key="1">
    <citation type="submission" date="2024-09" db="EMBL/GenBank/DDBJ databases">
        <title>Rethinking Asexuality: The Enigmatic Case of Functional Sexual Genes in Lepraria (Stereocaulaceae).</title>
        <authorList>
            <person name="Doellman M."/>
            <person name="Sun Y."/>
            <person name="Barcenas-Pena A."/>
            <person name="Lumbsch H.T."/>
            <person name="Grewe F."/>
        </authorList>
    </citation>
    <scope>NUCLEOTIDE SEQUENCE [LARGE SCALE GENOMIC DNA]</scope>
    <source>
        <strain evidence="8 9">Grewe 0041</strain>
    </source>
</reference>
<proteinExistence type="inferred from homology"/>
<evidence type="ECO:0000313" key="8">
    <source>
        <dbReference type="EMBL" id="KAL2046692.1"/>
    </source>
</evidence>
<feature type="transmembrane region" description="Helical" evidence="6">
    <location>
        <begin position="100"/>
        <end position="129"/>
    </location>
</feature>
<evidence type="ECO:0000256" key="4">
    <source>
        <dbReference type="ARBA" id="ARBA00023136"/>
    </source>
</evidence>
<evidence type="ECO:0000256" key="6">
    <source>
        <dbReference type="SAM" id="Phobius"/>
    </source>
</evidence>
<keyword evidence="2 6" id="KW-0812">Transmembrane</keyword>
<evidence type="ECO:0000256" key="5">
    <source>
        <dbReference type="ARBA" id="ARBA00038359"/>
    </source>
</evidence>
<feature type="transmembrane region" description="Helical" evidence="6">
    <location>
        <begin position="178"/>
        <end position="198"/>
    </location>
</feature>
<dbReference type="Proteomes" id="UP001590951">
    <property type="component" value="Unassembled WGS sequence"/>
</dbReference>
<comment type="caution">
    <text evidence="8">The sequence shown here is derived from an EMBL/GenBank/DDBJ whole genome shotgun (WGS) entry which is preliminary data.</text>
</comment>
<dbReference type="InterPro" id="IPR052337">
    <property type="entry name" value="SAT4-like"/>
</dbReference>
<evidence type="ECO:0000313" key="9">
    <source>
        <dbReference type="Proteomes" id="UP001590951"/>
    </source>
</evidence>
<dbReference type="Pfam" id="PF20684">
    <property type="entry name" value="Fung_rhodopsin"/>
    <property type="match status" value="1"/>
</dbReference>
<keyword evidence="9" id="KW-1185">Reference proteome</keyword>
<accession>A0ABR4ALT6</accession>
<sequence>MEVNSNESRQPQVIGVATMLLFLSTLAVALRLLFRRMTGVGLRYGLGKYADAVAPEKIIQYLKVLYGFEIVWTFTVPVIRLSLLLLYYRIFPVRRVLVATYAVGFFVITWLLWAGISTIALCIPVEYFWNRTIPGHCINDTFYIAAGAVNVFTDFAIIVIPIPIIWDLQKITTGQKMGFVAIFSLGGFIVRLVYIGRISADDITWTDAWGGMWSSLEVSLDVVAACLPVIAPGFLKMARQGSFSWPHPRTSLLRSNNNVTENASFQEAKHDGGDISMERMVNTEQSKQGGK</sequence>
<gene>
    <name evidence="8" type="ORF">ABVK25_011606</name>
</gene>
<comment type="subcellular location">
    <subcellularLocation>
        <location evidence="1">Membrane</location>
        <topology evidence="1">Multi-pass membrane protein</topology>
    </subcellularLocation>
</comment>
<feature type="transmembrane region" description="Helical" evidence="6">
    <location>
        <begin position="141"/>
        <end position="166"/>
    </location>
</feature>
<feature type="domain" description="Rhodopsin" evidence="7">
    <location>
        <begin position="27"/>
        <end position="232"/>
    </location>
</feature>
<feature type="transmembrane region" description="Helical" evidence="6">
    <location>
        <begin position="12"/>
        <end position="34"/>
    </location>
</feature>
<dbReference type="PANTHER" id="PTHR33048">
    <property type="entry name" value="PTH11-LIKE INTEGRAL MEMBRANE PROTEIN (AFU_ORTHOLOGUE AFUA_5G11245)"/>
    <property type="match status" value="1"/>
</dbReference>
<protein>
    <recommendedName>
        <fullName evidence="7">Rhodopsin domain-containing protein</fullName>
    </recommendedName>
</protein>
<keyword evidence="4 6" id="KW-0472">Membrane</keyword>